<dbReference type="Gene3D" id="1.50.10.20">
    <property type="match status" value="1"/>
</dbReference>
<feature type="chain" id="PRO_5032811334" evidence="1">
    <location>
        <begin position="21"/>
        <end position="431"/>
    </location>
</feature>
<keyword evidence="1" id="KW-0732">Signal</keyword>
<comment type="caution">
    <text evidence="2">The sequence shown here is derived from an EMBL/GenBank/DDBJ whole genome shotgun (WGS) entry which is preliminary data.</text>
</comment>
<protein>
    <submittedName>
        <fullName evidence="2">PelA/Pel-15E family pectate lyase</fullName>
    </submittedName>
</protein>
<name>A0A846N1H9_9PROT</name>
<evidence type="ECO:0000313" key="3">
    <source>
        <dbReference type="Proteomes" id="UP000570514"/>
    </source>
</evidence>
<dbReference type="AlphaFoldDB" id="A0A846N1H9"/>
<evidence type="ECO:0000313" key="2">
    <source>
        <dbReference type="EMBL" id="NIK89453.1"/>
    </source>
</evidence>
<dbReference type="NCBIfam" id="TIGR02474">
    <property type="entry name" value="pec_lyase"/>
    <property type="match status" value="1"/>
</dbReference>
<keyword evidence="2" id="KW-0456">Lyase</keyword>
<feature type="signal peptide" evidence="1">
    <location>
        <begin position="1"/>
        <end position="20"/>
    </location>
</feature>
<organism evidence="2 3">
    <name type="scientific">Rhizomicrobium palustre</name>
    <dbReference type="NCBI Taxonomy" id="189966"/>
    <lineage>
        <taxon>Bacteria</taxon>
        <taxon>Pseudomonadati</taxon>
        <taxon>Pseudomonadota</taxon>
        <taxon>Alphaproteobacteria</taxon>
        <taxon>Micropepsales</taxon>
        <taxon>Micropepsaceae</taxon>
        <taxon>Rhizomicrobium</taxon>
    </lineage>
</organism>
<dbReference type="GO" id="GO:0016829">
    <property type="term" value="F:lyase activity"/>
    <property type="evidence" value="ECO:0007669"/>
    <property type="project" value="UniProtKB-KW"/>
</dbReference>
<dbReference type="RefSeq" id="WP_208414755.1">
    <property type="nucleotide sequence ID" value="NZ_BAAADC010000001.1"/>
</dbReference>
<reference evidence="2 3" key="1">
    <citation type="submission" date="2020-03" db="EMBL/GenBank/DDBJ databases">
        <title>Genomic Encyclopedia of Type Strains, Phase IV (KMG-IV): sequencing the most valuable type-strain genomes for metagenomic binning, comparative biology and taxonomic classification.</title>
        <authorList>
            <person name="Goeker M."/>
        </authorList>
    </citation>
    <scope>NUCLEOTIDE SEQUENCE [LARGE SCALE GENOMIC DNA]</scope>
    <source>
        <strain evidence="2 3">DSM 19867</strain>
    </source>
</reference>
<dbReference type="Pfam" id="PF09492">
    <property type="entry name" value="Pec_lyase"/>
    <property type="match status" value="1"/>
</dbReference>
<sequence length="431" mass="47243">MKRRSLAFLGALMLGTCAEAAVIGTLQRYPGLKPAAIAVLPAERRTAWEEYLKRSVAAHKADMAVLEAERKGMKQFPGPPDASYHDKSMPLDKAPEWYGSEEARRIAGNIVSFQTPAGGWGKNQDFTKGPRLKGQMWVVFEKTARSQPQDYPNPAAVHWHYTGTIDNDATTTQLRFLAKTIAAAGEGDTAAWKASFLKGLDYLFAAELPSGGWPQIWPLEGGYSDAITYNDDAFANTASLLADVTENAGGFYGFVPAEARAKAKAAVKRARAVILSTQVVVHGTRTVWGQQHDALTLSPVAARNFEPAMLSATESADLLLFLMKLPDPSTEEVRAIHAAARWLQTAAIPDIAWEPDGDGRKLVAKPGAPRMWARFYDPQTMKPVFGDVDKTIHDNVNEISAERRAGYSWYNTGPEKALKQYAQWAKTHPAQ</sequence>
<proteinExistence type="predicted"/>
<dbReference type="SUPFAM" id="SSF81853">
    <property type="entry name" value="Family 10 polysaccharide lyase"/>
    <property type="match status" value="1"/>
</dbReference>
<gene>
    <name evidence="2" type="ORF">FHS83_002771</name>
</gene>
<dbReference type="EMBL" id="JAASRM010000001">
    <property type="protein sequence ID" value="NIK89453.1"/>
    <property type="molecule type" value="Genomic_DNA"/>
</dbReference>
<dbReference type="InterPro" id="IPR012669">
    <property type="entry name" value="Pectate_lyase"/>
</dbReference>
<dbReference type="Proteomes" id="UP000570514">
    <property type="component" value="Unassembled WGS sequence"/>
</dbReference>
<keyword evidence="3" id="KW-1185">Reference proteome</keyword>
<evidence type="ECO:0000256" key="1">
    <source>
        <dbReference type="SAM" id="SignalP"/>
    </source>
</evidence>
<accession>A0A846N1H9</accession>